<dbReference type="Proteomes" id="UP000199648">
    <property type="component" value="Unassembled WGS sequence"/>
</dbReference>
<proteinExistence type="predicted"/>
<dbReference type="SMART" id="SM00422">
    <property type="entry name" value="HTH_MERR"/>
    <property type="match status" value="1"/>
</dbReference>
<gene>
    <name evidence="2" type="ORF">SAMN03097708_00725</name>
</gene>
<evidence type="ECO:0000313" key="3">
    <source>
        <dbReference type="Proteomes" id="UP000199648"/>
    </source>
</evidence>
<dbReference type="InterPro" id="IPR000551">
    <property type="entry name" value="MerR-type_HTH_dom"/>
</dbReference>
<protein>
    <submittedName>
        <fullName evidence="2">Chaperone modulatory protein CbpM</fullName>
    </submittedName>
</protein>
<dbReference type="GO" id="GO:0006355">
    <property type="term" value="P:regulation of DNA-templated transcription"/>
    <property type="evidence" value="ECO:0007669"/>
    <property type="project" value="InterPro"/>
</dbReference>
<organism evidence="2 3">
    <name type="scientific">Thiohalomonas denitrificans</name>
    <dbReference type="NCBI Taxonomy" id="415747"/>
    <lineage>
        <taxon>Bacteria</taxon>
        <taxon>Pseudomonadati</taxon>
        <taxon>Pseudomonadota</taxon>
        <taxon>Gammaproteobacteria</taxon>
        <taxon>Thiohalomonadales</taxon>
        <taxon>Thiohalomonadaceae</taxon>
        <taxon>Thiohalomonas</taxon>
    </lineage>
</organism>
<dbReference type="GO" id="GO:0003677">
    <property type="term" value="F:DNA binding"/>
    <property type="evidence" value="ECO:0007669"/>
    <property type="project" value="InterPro"/>
</dbReference>
<evidence type="ECO:0000313" key="2">
    <source>
        <dbReference type="EMBL" id="SCZ52319.1"/>
    </source>
</evidence>
<dbReference type="AlphaFoldDB" id="A0A1G5PTB9"/>
<feature type="domain" description="HTH merR-type" evidence="1">
    <location>
        <begin position="18"/>
        <end position="87"/>
    </location>
</feature>
<dbReference type="EMBL" id="FMWD01000002">
    <property type="protein sequence ID" value="SCZ52319.1"/>
    <property type="molecule type" value="Genomic_DNA"/>
</dbReference>
<dbReference type="OrthoDB" id="5773077at2"/>
<dbReference type="STRING" id="415747.SAMN03097708_00725"/>
<reference evidence="2 3" key="1">
    <citation type="submission" date="2016-10" db="EMBL/GenBank/DDBJ databases">
        <authorList>
            <person name="de Groot N.N."/>
        </authorList>
    </citation>
    <scope>NUCLEOTIDE SEQUENCE [LARGE SCALE GENOMIC DNA]</scope>
    <source>
        <strain evidence="2 3">HLD2</strain>
    </source>
</reference>
<name>A0A1G5PTB9_9GAMM</name>
<dbReference type="InterPro" id="IPR009061">
    <property type="entry name" value="DNA-bd_dom_put_sf"/>
</dbReference>
<keyword evidence="3" id="KW-1185">Reference proteome</keyword>
<dbReference type="SUPFAM" id="SSF46955">
    <property type="entry name" value="Putative DNA-binding domain"/>
    <property type="match status" value="1"/>
</dbReference>
<dbReference type="Pfam" id="PF13591">
    <property type="entry name" value="MerR_2"/>
    <property type="match status" value="1"/>
</dbReference>
<evidence type="ECO:0000259" key="1">
    <source>
        <dbReference type="SMART" id="SM00422"/>
    </source>
</evidence>
<dbReference type="Gene3D" id="1.10.1660.10">
    <property type="match status" value="1"/>
</dbReference>
<accession>A0A1G5PTB9</accession>
<sequence>MAHHKDLTITILEEEDRLSFGELCRACDVSAEYVIQLVDEGLIEPSGQEPTRWSFSANAVRRVQAARRLQQDMEINLPGIALALDLLDEVRELRDRIRALEQRYEDR</sequence>
<dbReference type="RefSeq" id="WP_092992706.1">
    <property type="nucleotide sequence ID" value="NZ_FMWD01000002.1"/>
</dbReference>